<dbReference type="InterPro" id="IPR013783">
    <property type="entry name" value="Ig-like_fold"/>
</dbReference>
<organism evidence="3 4">
    <name type="scientific">Prosthecobacter algae</name>
    <dbReference type="NCBI Taxonomy" id="1144682"/>
    <lineage>
        <taxon>Bacteria</taxon>
        <taxon>Pseudomonadati</taxon>
        <taxon>Verrucomicrobiota</taxon>
        <taxon>Verrucomicrobiia</taxon>
        <taxon>Verrucomicrobiales</taxon>
        <taxon>Verrucomicrobiaceae</taxon>
        <taxon>Prosthecobacter</taxon>
    </lineage>
</organism>
<reference evidence="4" key="1">
    <citation type="journal article" date="2019" name="Int. J. Syst. Evol. Microbiol.">
        <title>The Global Catalogue of Microorganisms (GCM) 10K type strain sequencing project: providing services to taxonomists for standard genome sequencing and annotation.</title>
        <authorList>
            <consortium name="The Broad Institute Genomics Platform"/>
            <consortium name="The Broad Institute Genome Sequencing Center for Infectious Disease"/>
            <person name="Wu L."/>
            <person name="Ma J."/>
        </authorList>
    </citation>
    <scope>NUCLEOTIDE SEQUENCE [LARGE SCALE GENOMIC DNA]</scope>
    <source>
        <strain evidence="4">JCM 18053</strain>
    </source>
</reference>
<accession>A0ABP9PFW7</accession>
<dbReference type="Gene3D" id="2.60.40.10">
    <property type="entry name" value="Immunoglobulins"/>
    <property type="match status" value="2"/>
</dbReference>
<evidence type="ECO:0000259" key="2">
    <source>
        <dbReference type="PROSITE" id="PS50835"/>
    </source>
</evidence>
<keyword evidence="4" id="KW-1185">Reference proteome</keyword>
<feature type="domain" description="Ig-like" evidence="2">
    <location>
        <begin position="385"/>
        <end position="466"/>
    </location>
</feature>
<dbReference type="SUPFAM" id="SSF48726">
    <property type="entry name" value="Immunoglobulin"/>
    <property type="match status" value="1"/>
</dbReference>
<name>A0ABP9PFW7_9BACT</name>
<dbReference type="InterPro" id="IPR019026">
    <property type="entry name" value="Peptidase_M64_IgA"/>
</dbReference>
<dbReference type="Gene3D" id="3.40.390.10">
    <property type="entry name" value="Collagenase (Catalytic Domain)"/>
    <property type="match status" value="1"/>
</dbReference>
<proteinExistence type="predicted"/>
<comment type="caution">
    <text evidence="3">The sequence shown here is derived from an EMBL/GenBank/DDBJ whole genome shotgun (WGS) entry which is preliminary data.</text>
</comment>
<evidence type="ECO:0000313" key="3">
    <source>
        <dbReference type="EMBL" id="GAA5145966.1"/>
    </source>
</evidence>
<feature type="chain" id="PRO_5046459978" description="Ig-like domain-containing protein" evidence="1">
    <location>
        <begin position="17"/>
        <end position="1052"/>
    </location>
</feature>
<dbReference type="InterPro" id="IPR036179">
    <property type="entry name" value="Ig-like_dom_sf"/>
</dbReference>
<dbReference type="InterPro" id="IPR003599">
    <property type="entry name" value="Ig_sub"/>
</dbReference>
<dbReference type="SMART" id="SM00409">
    <property type="entry name" value="IG"/>
    <property type="match status" value="2"/>
</dbReference>
<dbReference type="Proteomes" id="UP001499852">
    <property type="component" value="Unassembled WGS sequence"/>
</dbReference>
<feature type="signal peptide" evidence="1">
    <location>
        <begin position="1"/>
        <end position="16"/>
    </location>
</feature>
<dbReference type="InterPro" id="IPR024079">
    <property type="entry name" value="MetalloPept_cat_dom_sf"/>
</dbReference>
<protein>
    <recommendedName>
        <fullName evidence="2">Ig-like domain-containing protein</fullName>
    </recommendedName>
</protein>
<dbReference type="InterPro" id="IPR007110">
    <property type="entry name" value="Ig-like_dom"/>
</dbReference>
<dbReference type="Pfam" id="PF09471">
    <property type="entry name" value="Peptidase_M64"/>
    <property type="match status" value="1"/>
</dbReference>
<dbReference type="Pfam" id="PF05345">
    <property type="entry name" value="He_PIG"/>
    <property type="match status" value="1"/>
</dbReference>
<dbReference type="PROSITE" id="PS50835">
    <property type="entry name" value="IG_LIKE"/>
    <property type="match status" value="1"/>
</dbReference>
<keyword evidence="1" id="KW-0732">Signal</keyword>
<evidence type="ECO:0000256" key="1">
    <source>
        <dbReference type="SAM" id="SignalP"/>
    </source>
</evidence>
<evidence type="ECO:0000313" key="4">
    <source>
        <dbReference type="Proteomes" id="UP001499852"/>
    </source>
</evidence>
<gene>
    <name evidence="3" type="ORF">GCM10023213_38350</name>
</gene>
<sequence length="1052" mass="111080">MLGFALLFLTLGMAQAQTSTLKVVGAEGPRSQRLNMVFLSEGFTEAELASGKFSTHVDGVLAYLFAQEPWSRYRSYFNVYLIEIASNQSGTDNPYGNPAYSRDTYFGTGFHPQIERLLVLSSAGTSRAYSLLNKHVPEYDIPIVIVNDETYGGSGGPIAVASLDSFGAELVEHEVGHSFAKLADEYDFDTPGYPDGEFPNATRKTVLSQIRWNMWIDPGTPLFTPEYDERYTDKVGHFEGAHYRSVGYFRPHDAALMRFLGAAPGAVTREAFVLNYYSRVSPVDSHSPVALKQTVTQRMPLTFSVVPKVPTAGPALTVRWKIDNSLQDVASSPTFNIPSQNLGEGTHTVTAVITDPTEWVRRDPTGLVEETRTWTVTLTNQGEPPVINDGPASLLVEVGDAANFNVEATAAGPGALTYQWYKNGKAIANAKTASFSVPSALLSDGAMYTVRVMGDGAFSEASADLVVVDPRVQTLVLAEGKAATLTPLVSGPVLGYEWLRNEGVIGNGTAGFSGLGTAKLSISPLTVNGHNGFYSVKLTTAARVETYITHLLQIFDQPPQLALSAGASLPTGQVGAAYGNGGNGAQIDVFPIPGRPASTYGATGLPPGLKVDAKTGRITGRPTAFKVDKAGNVIPYAVTLSAGNGKGTTKVAVNLLISPLPQNTVGTFVVALPRHGLNGGLGGRMDLVTTAAGTYSGKVVMGSLTYSFKGLLTSTVGVPLVTGSVNLPRAGKPTPAPLELSFTLVGPPQLLNGSLGVGEDAFSFSGWLNPWNKANAAGAYDGYHTFRLDLHNPPVGAPVGKGFGSFTVATDGKTIISGRTADGETFTSASHLSQGGQLMLYSLQKGKPQGSVVGEFRLNSQGDEDDANNVIVSNPEQLSWWKPESTDPKARIYKDGVGPVDLIAVGGRYNAPVSPEVVLDMDAGASNALLVLTGASVDAASQPPGTLVDILAGNKAQPSAPLAAKTTLTLNAKLGTFTGKFSLLDANPREIAPLQVPRAVTYQGIIVKTDSGLRGHGYFLLPDLPSISKQDTPTTSPIQSGEVRLVEWAKLP</sequence>
<dbReference type="EMBL" id="BAABIA010000008">
    <property type="protein sequence ID" value="GAA5145966.1"/>
    <property type="molecule type" value="Genomic_DNA"/>
</dbReference>